<keyword evidence="2" id="KW-1185">Reference proteome</keyword>
<organism evidence="1 2">
    <name type="scientific">Acacia crassicarpa</name>
    <name type="common">northern wattle</name>
    <dbReference type="NCBI Taxonomy" id="499986"/>
    <lineage>
        <taxon>Eukaryota</taxon>
        <taxon>Viridiplantae</taxon>
        <taxon>Streptophyta</taxon>
        <taxon>Embryophyta</taxon>
        <taxon>Tracheophyta</taxon>
        <taxon>Spermatophyta</taxon>
        <taxon>Magnoliopsida</taxon>
        <taxon>eudicotyledons</taxon>
        <taxon>Gunneridae</taxon>
        <taxon>Pentapetalae</taxon>
        <taxon>rosids</taxon>
        <taxon>fabids</taxon>
        <taxon>Fabales</taxon>
        <taxon>Fabaceae</taxon>
        <taxon>Caesalpinioideae</taxon>
        <taxon>mimosoid clade</taxon>
        <taxon>Acacieae</taxon>
        <taxon>Acacia</taxon>
    </lineage>
</organism>
<evidence type="ECO:0000313" key="1">
    <source>
        <dbReference type="EMBL" id="KAK4253138.1"/>
    </source>
</evidence>
<name>A0AAE1IPY6_9FABA</name>
<accession>A0AAE1IPY6</accession>
<dbReference type="Proteomes" id="UP001293593">
    <property type="component" value="Unassembled WGS sequence"/>
</dbReference>
<comment type="caution">
    <text evidence="1">The sequence shown here is derived from an EMBL/GenBank/DDBJ whole genome shotgun (WGS) entry which is preliminary data.</text>
</comment>
<gene>
    <name evidence="1" type="ORF">QN277_010746</name>
</gene>
<dbReference type="EMBL" id="JAWXYG010000017">
    <property type="protein sequence ID" value="KAK4253138.1"/>
    <property type="molecule type" value="Genomic_DNA"/>
</dbReference>
<proteinExistence type="predicted"/>
<protein>
    <submittedName>
        <fullName evidence="1">Uncharacterized protein</fullName>
    </submittedName>
</protein>
<evidence type="ECO:0000313" key="2">
    <source>
        <dbReference type="Proteomes" id="UP001293593"/>
    </source>
</evidence>
<sequence>MLQKSRVEYISWLPGIKLKQSIEYVGNKIISLEMKTIKLFLLADKISELKRIAFISDSHTLGVNNHTLGRRKATEWKTQKIPERNPHNIKLRVCRESAEIEMKG</sequence>
<dbReference type="AlphaFoldDB" id="A0AAE1IPY6"/>
<reference evidence="1" key="1">
    <citation type="submission" date="2023-10" db="EMBL/GenBank/DDBJ databases">
        <title>Chromosome-level genome of the transformable northern wattle, Acacia crassicarpa.</title>
        <authorList>
            <person name="Massaro I."/>
            <person name="Sinha N.R."/>
            <person name="Poethig S."/>
            <person name="Leichty A.R."/>
        </authorList>
    </citation>
    <scope>NUCLEOTIDE SEQUENCE</scope>
    <source>
        <strain evidence="1">Acra3RX</strain>
        <tissue evidence="1">Leaf</tissue>
    </source>
</reference>